<protein>
    <submittedName>
        <fullName evidence="1">DUF934 domain-containing protein</fullName>
    </submittedName>
</protein>
<dbReference type="RefSeq" id="WP_340674730.1">
    <property type="nucleotide sequence ID" value="NZ_JBHTIT010000001.1"/>
</dbReference>
<dbReference type="Proteomes" id="UP001597044">
    <property type="component" value="Unassembled WGS sequence"/>
</dbReference>
<reference evidence="2" key="1">
    <citation type="journal article" date="2019" name="Int. J. Syst. Evol. Microbiol.">
        <title>The Global Catalogue of Microorganisms (GCM) 10K type strain sequencing project: providing services to taxonomists for standard genome sequencing and annotation.</title>
        <authorList>
            <consortium name="The Broad Institute Genomics Platform"/>
            <consortium name="The Broad Institute Genome Sequencing Center for Infectious Disease"/>
            <person name="Wu L."/>
            <person name="Ma J."/>
        </authorList>
    </citation>
    <scope>NUCLEOTIDE SEQUENCE [LARGE SCALE GENOMIC DNA]</scope>
    <source>
        <strain evidence="2">CCUG 63419</strain>
    </source>
</reference>
<organism evidence="1 2">
    <name type="scientific">Paraperlucidibaca wandonensis</name>
    <dbReference type="NCBI Taxonomy" id="1268273"/>
    <lineage>
        <taxon>Bacteria</taxon>
        <taxon>Pseudomonadati</taxon>
        <taxon>Pseudomonadota</taxon>
        <taxon>Gammaproteobacteria</taxon>
        <taxon>Moraxellales</taxon>
        <taxon>Moraxellaceae</taxon>
        <taxon>Paraperlucidibaca</taxon>
    </lineage>
</organism>
<gene>
    <name evidence="1" type="ORF">ACFQ0F_04315</name>
</gene>
<comment type="caution">
    <text evidence="1">The sequence shown here is derived from an EMBL/GenBank/DDBJ whole genome shotgun (WGS) entry which is preliminary data.</text>
</comment>
<keyword evidence="2" id="KW-1185">Reference proteome</keyword>
<dbReference type="EMBL" id="JBHTIT010000001">
    <property type="protein sequence ID" value="MFD0949619.1"/>
    <property type="molecule type" value="Genomic_DNA"/>
</dbReference>
<dbReference type="Pfam" id="PF06073">
    <property type="entry name" value="DUF934"/>
    <property type="match status" value="1"/>
</dbReference>
<evidence type="ECO:0000313" key="1">
    <source>
        <dbReference type="EMBL" id="MFD0949619.1"/>
    </source>
</evidence>
<sequence length="165" mass="18064">MPTLIKHGKISPDSYVEIIADEAGLVLPEGDILLSLNCFNTHRAEVLAHAGRKGVILAPDEFAESIADVVSQLDLVAIRFPSFADGRGYSTAYLLRTRYGFRGELRAIGDVFKDTLFYQQRVGFDAFVLASDAAAEVALPGLNTFSEVYHGSADNEKPLFLRRNA</sequence>
<dbReference type="PIRSF" id="PIRSF030820">
    <property type="entry name" value="UCP030820"/>
    <property type="match status" value="1"/>
</dbReference>
<proteinExistence type="predicted"/>
<accession>A0ABW3HEL8</accession>
<evidence type="ECO:0000313" key="2">
    <source>
        <dbReference type="Proteomes" id="UP001597044"/>
    </source>
</evidence>
<dbReference type="InterPro" id="IPR008318">
    <property type="entry name" value="UCP030820"/>
</dbReference>
<name>A0ABW3HEL8_9GAMM</name>